<dbReference type="PRINTS" id="PR00347">
    <property type="entry name" value="THAUMATIN"/>
</dbReference>
<feature type="disulfide bond" evidence="1">
    <location>
        <begin position="74"/>
        <end position="85"/>
    </location>
</feature>
<sequence length="251" mass="26434">MKSFVALSLAMASTAAARTMTVYNACPFTVWPALFTSSGGRPSHATGWVAPSFTKEVFDLPSDWDGRIWGRRDCDFSKNPGPNSCITGGCNGGLVCDVNTGTGVPPASLAEFNFAGAGDQDFYDVSLVDGYNLPIRIDSNVGCPTPTCHVDLGPICPSELKGPFDSNGFAVGCKSACVVDSLNGRAGDSANCCSGSHKTPQTCPTSGVQDYSFFKSNCPNAYAYAYDESSESALWTCPHNKNAAYTVTFCP</sequence>
<evidence type="ECO:0000313" key="3">
    <source>
        <dbReference type="EMBL" id="KAJ7774053.1"/>
    </source>
</evidence>
<evidence type="ECO:0000313" key="4">
    <source>
        <dbReference type="Proteomes" id="UP001215598"/>
    </source>
</evidence>
<comment type="caution">
    <text evidence="3">The sequence shown here is derived from an EMBL/GenBank/DDBJ whole genome shotgun (WGS) entry which is preliminary data.</text>
</comment>
<feature type="disulfide bond" evidence="1">
    <location>
        <begin position="26"/>
        <end position="250"/>
    </location>
</feature>
<keyword evidence="4" id="KW-1185">Reference proteome</keyword>
<dbReference type="InterPro" id="IPR037176">
    <property type="entry name" value="Osmotin/thaumatin-like_sf"/>
</dbReference>
<dbReference type="SUPFAM" id="SSF49870">
    <property type="entry name" value="Osmotin, thaumatin-like protein"/>
    <property type="match status" value="1"/>
</dbReference>
<dbReference type="SMART" id="SM00205">
    <property type="entry name" value="THN"/>
    <property type="match status" value="1"/>
</dbReference>
<feature type="signal peptide" evidence="2">
    <location>
        <begin position="1"/>
        <end position="17"/>
    </location>
</feature>
<evidence type="ECO:0000256" key="2">
    <source>
        <dbReference type="SAM" id="SignalP"/>
    </source>
</evidence>
<feature type="disulfide bond" evidence="1">
    <location>
        <begin position="90"/>
        <end position="96"/>
    </location>
</feature>
<dbReference type="Pfam" id="PF00314">
    <property type="entry name" value="Thaumatin"/>
    <property type="match status" value="1"/>
</dbReference>
<feature type="disulfide bond" evidence="1">
    <location>
        <begin position="148"/>
        <end position="218"/>
    </location>
</feature>
<dbReference type="InterPro" id="IPR001938">
    <property type="entry name" value="Thaumatin"/>
</dbReference>
<proteinExistence type="predicted"/>
<dbReference type="Proteomes" id="UP001215598">
    <property type="component" value="Unassembled WGS sequence"/>
</dbReference>
<keyword evidence="1" id="KW-1015">Disulfide bond</keyword>
<dbReference type="Gene3D" id="2.60.110.10">
    <property type="entry name" value="Thaumatin"/>
    <property type="match status" value="1"/>
</dbReference>
<dbReference type="EMBL" id="JARKIB010000012">
    <property type="protein sequence ID" value="KAJ7774053.1"/>
    <property type="molecule type" value="Genomic_DNA"/>
</dbReference>
<evidence type="ECO:0000256" key="1">
    <source>
        <dbReference type="PIRSR" id="PIRSR002703-1"/>
    </source>
</evidence>
<reference evidence="3" key="1">
    <citation type="submission" date="2023-03" db="EMBL/GenBank/DDBJ databases">
        <title>Massive genome expansion in bonnet fungi (Mycena s.s.) driven by repeated elements and novel gene families across ecological guilds.</title>
        <authorList>
            <consortium name="Lawrence Berkeley National Laboratory"/>
            <person name="Harder C.B."/>
            <person name="Miyauchi S."/>
            <person name="Viragh M."/>
            <person name="Kuo A."/>
            <person name="Thoen E."/>
            <person name="Andreopoulos B."/>
            <person name="Lu D."/>
            <person name="Skrede I."/>
            <person name="Drula E."/>
            <person name="Henrissat B."/>
            <person name="Morin E."/>
            <person name="Kohler A."/>
            <person name="Barry K."/>
            <person name="LaButti K."/>
            <person name="Morin E."/>
            <person name="Salamov A."/>
            <person name="Lipzen A."/>
            <person name="Mereny Z."/>
            <person name="Hegedus B."/>
            <person name="Baldrian P."/>
            <person name="Stursova M."/>
            <person name="Weitz H."/>
            <person name="Taylor A."/>
            <person name="Grigoriev I.V."/>
            <person name="Nagy L.G."/>
            <person name="Martin F."/>
            <person name="Kauserud H."/>
        </authorList>
    </citation>
    <scope>NUCLEOTIDE SEQUENCE</scope>
    <source>
        <strain evidence="3">CBHHK182m</strain>
    </source>
</reference>
<feature type="disulfide bond" evidence="1">
    <location>
        <begin position="193"/>
        <end position="203"/>
    </location>
</feature>
<feature type="disulfide bond" evidence="1">
    <location>
        <begin position="143"/>
        <end position="237"/>
    </location>
</feature>
<organism evidence="3 4">
    <name type="scientific">Mycena metata</name>
    <dbReference type="NCBI Taxonomy" id="1033252"/>
    <lineage>
        <taxon>Eukaryota</taxon>
        <taxon>Fungi</taxon>
        <taxon>Dikarya</taxon>
        <taxon>Basidiomycota</taxon>
        <taxon>Agaricomycotina</taxon>
        <taxon>Agaricomycetes</taxon>
        <taxon>Agaricomycetidae</taxon>
        <taxon>Agaricales</taxon>
        <taxon>Marasmiineae</taxon>
        <taxon>Mycenaceae</taxon>
        <taxon>Mycena</taxon>
    </lineage>
</organism>
<dbReference type="PANTHER" id="PTHR31048">
    <property type="entry name" value="OS03G0233200 PROTEIN"/>
    <property type="match status" value="1"/>
</dbReference>
<feature type="chain" id="PRO_5042034435" evidence="2">
    <location>
        <begin position="18"/>
        <end position="251"/>
    </location>
</feature>
<feature type="disulfide bond" evidence="1">
    <location>
        <begin position="177"/>
        <end position="192"/>
    </location>
</feature>
<accession>A0AAD7JY09</accession>
<name>A0AAD7JY09_9AGAR</name>
<protein>
    <submittedName>
        <fullName evidence="3">Thaumatin-like protein</fullName>
    </submittedName>
</protein>
<dbReference type="PIRSF" id="PIRSF002703">
    <property type="entry name" value="Thaumatin"/>
    <property type="match status" value="1"/>
</dbReference>
<dbReference type="AlphaFoldDB" id="A0AAD7JY09"/>
<keyword evidence="2" id="KW-0732">Signal</keyword>
<feature type="disulfide bond" evidence="1">
    <location>
        <begin position="156"/>
        <end position="173"/>
    </location>
</feature>
<gene>
    <name evidence="3" type="ORF">B0H16DRAFT_1763698</name>
</gene>
<dbReference type="PROSITE" id="PS51367">
    <property type="entry name" value="THAUMATIN_2"/>
    <property type="match status" value="1"/>
</dbReference>